<name>F2UIX1_SALR5</name>
<protein>
    <recommendedName>
        <fullName evidence="9">Sm protein F</fullName>
    </recommendedName>
</protein>
<keyword evidence="13" id="KW-1185">Reference proteome</keyword>
<dbReference type="PANTHER" id="PTHR11021:SF0">
    <property type="entry name" value="SMALL NUCLEAR RIBONUCLEOPROTEIN F"/>
    <property type="match status" value="1"/>
</dbReference>
<feature type="domain" description="Sm" evidence="11">
    <location>
        <begin position="7"/>
        <end position="70"/>
    </location>
</feature>
<dbReference type="FunCoup" id="F2UIX1">
    <property type="interactions" value="1296"/>
</dbReference>
<comment type="similarity">
    <text evidence="2 10">Belongs to the snRNP Sm proteins family. SmF/LSm6 subfamily.</text>
</comment>
<dbReference type="InterPro" id="IPR034100">
    <property type="entry name" value="Sm_F"/>
</dbReference>
<keyword evidence="8 10" id="KW-0687">Ribonucleoprotein</keyword>
<evidence type="ECO:0000256" key="10">
    <source>
        <dbReference type="PIRNR" id="PIRNR006609"/>
    </source>
</evidence>
<dbReference type="eggNOG" id="KOG3482">
    <property type="taxonomic scope" value="Eukaryota"/>
</dbReference>
<evidence type="ECO:0000313" key="12">
    <source>
        <dbReference type="EMBL" id="EGD77170.1"/>
    </source>
</evidence>
<evidence type="ECO:0000256" key="2">
    <source>
        <dbReference type="ARBA" id="ARBA00007927"/>
    </source>
</evidence>
<reference evidence="12" key="1">
    <citation type="submission" date="2009-08" db="EMBL/GenBank/DDBJ databases">
        <title>Annotation of Salpingoeca rosetta.</title>
        <authorList>
            <consortium name="The Broad Institute Genome Sequencing Platform"/>
            <person name="Russ C."/>
            <person name="Cuomo C."/>
            <person name="Burger G."/>
            <person name="Gray M.W."/>
            <person name="Holland P.W.H."/>
            <person name="King N."/>
            <person name="Lang F.B.F."/>
            <person name="Roger A.J."/>
            <person name="Ruiz-Trillo I."/>
            <person name="Young S.K."/>
            <person name="Zeng Q."/>
            <person name="Gargeya S."/>
            <person name="Alvarado L."/>
            <person name="Berlin A."/>
            <person name="Chapman S.B."/>
            <person name="Chen Z."/>
            <person name="Freedman E."/>
            <person name="Gellesch M."/>
            <person name="Goldberg J."/>
            <person name="Griggs A."/>
            <person name="Gujja S."/>
            <person name="Heilman E."/>
            <person name="Heiman D."/>
            <person name="Howarth C."/>
            <person name="Mehta T."/>
            <person name="Neiman D."/>
            <person name="Pearson M."/>
            <person name="Roberts A."/>
            <person name="Saif S."/>
            <person name="Shea T."/>
            <person name="Shenoy N."/>
            <person name="Sisk P."/>
            <person name="Stolte C."/>
            <person name="Sykes S."/>
            <person name="White J."/>
            <person name="Yandava C."/>
            <person name="Haas B."/>
            <person name="Nusbaum C."/>
            <person name="Birren B."/>
        </authorList>
    </citation>
    <scope>NUCLEOTIDE SEQUENCE [LARGE SCALE GENOMIC DNA]</scope>
    <source>
        <strain evidence="12">ATCC 50818</strain>
    </source>
</reference>
<proteinExistence type="inferred from homology"/>
<dbReference type="OrthoDB" id="409625at2759"/>
<keyword evidence="6 10" id="KW-0508">mRNA splicing</keyword>
<evidence type="ECO:0000256" key="3">
    <source>
        <dbReference type="ARBA" id="ARBA00022664"/>
    </source>
</evidence>
<dbReference type="SMART" id="SM00651">
    <property type="entry name" value="Sm"/>
    <property type="match status" value="1"/>
</dbReference>
<dbReference type="GO" id="GO:0034715">
    <property type="term" value="C:pICln-Sm protein complex"/>
    <property type="evidence" value="ECO:0007669"/>
    <property type="project" value="TreeGrafter"/>
</dbReference>
<dbReference type="InParanoid" id="F2UIX1"/>
<evidence type="ECO:0000259" key="11">
    <source>
        <dbReference type="PROSITE" id="PS52002"/>
    </source>
</evidence>
<accession>F2UIX1</accession>
<evidence type="ECO:0000256" key="1">
    <source>
        <dbReference type="ARBA" id="ARBA00004123"/>
    </source>
</evidence>
<dbReference type="Proteomes" id="UP000007799">
    <property type="component" value="Unassembled WGS sequence"/>
</dbReference>
<evidence type="ECO:0000256" key="9">
    <source>
        <dbReference type="ARBA" id="ARBA00030144"/>
    </source>
</evidence>
<evidence type="ECO:0000256" key="6">
    <source>
        <dbReference type="ARBA" id="ARBA00023187"/>
    </source>
</evidence>
<dbReference type="AlphaFoldDB" id="F2UIX1"/>
<dbReference type="InterPro" id="IPR010920">
    <property type="entry name" value="LSM_dom_sf"/>
</dbReference>
<dbReference type="InterPro" id="IPR016487">
    <property type="entry name" value="Lsm6/sSmF"/>
</dbReference>
<dbReference type="PANTHER" id="PTHR11021">
    <property type="entry name" value="SMALL NUCLEAR RIBONUCLEOPROTEIN F SNRNP-F"/>
    <property type="match status" value="1"/>
</dbReference>
<evidence type="ECO:0000256" key="7">
    <source>
        <dbReference type="ARBA" id="ARBA00023242"/>
    </source>
</evidence>
<dbReference type="GO" id="GO:0071013">
    <property type="term" value="C:catalytic step 2 spliceosome"/>
    <property type="evidence" value="ECO:0007669"/>
    <property type="project" value="TreeGrafter"/>
</dbReference>
<dbReference type="EMBL" id="GL832976">
    <property type="protein sequence ID" value="EGD77170.1"/>
    <property type="molecule type" value="Genomic_DNA"/>
</dbReference>
<dbReference type="RefSeq" id="XP_004991009.1">
    <property type="nucleotide sequence ID" value="XM_004990952.1"/>
</dbReference>
<gene>
    <name evidence="12" type="ORF">PTSG_07503</name>
</gene>
<dbReference type="GO" id="GO:0003723">
    <property type="term" value="F:RNA binding"/>
    <property type="evidence" value="ECO:0007669"/>
    <property type="project" value="UniProtKB-UniRule"/>
</dbReference>
<keyword evidence="5 10" id="KW-0694">RNA-binding</keyword>
<dbReference type="KEGG" id="sre:PTSG_07503"/>
<dbReference type="GO" id="GO:0005685">
    <property type="term" value="C:U1 snRNP"/>
    <property type="evidence" value="ECO:0007669"/>
    <property type="project" value="TreeGrafter"/>
</dbReference>
<dbReference type="GeneID" id="16071571"/>
<dbReference type="GO" id="GO:0000398">
    <property type="term" value="P:mRNA splicing, via spliceosome"/>
    <property type="evidence" value="ECO:0007669"/>
    <property type="project" value="InterPro"/>
</dbReference>
<evidence type="ECO:0000256" key="8">
    <source>
        <dbReference type="ARBA" id="ARBA00023274"/>
    </source>
</evidence>
<dbReference type="Gene3D" id="2.30.30.100">
    <property type="match status" value="1"/>
</dbReference>
<dbReference type="CDD" id="cd01722">
    <property type="entry name" value="Sm_F"/>
    <property type="match status" value="1"/>
</dbReference>
<keyword evidence="7 10" id="KW-0539">Nucleus</keyword>
<organism evidence="13">
    <name type="scientific">Salpingoeca rosetta (strain ATCC 50818 / BSB-021)</name>
    <dbReference type="NCBI Taxonomy" id="946362"/>
    <lineage>
        <taxon>Eukaryota</taxon>
        <taxon>Choanoflagellata</taxon>
        <taxon>Craspedida</taxon>
        <taxon>Salpingoecidae</taxon>
        <taxon>Salpingoeca</taxon>
    </lineage>
</organism>
<sequence length="70" mass="7991">MSLTIKNPKQLLQELTGKSVAVKLKWGMEYRGVLKSFDNYMNFQLLNTEEYIDGVSQGNLGECLIRAHMP</sequence>
<comment type="subcellular location">
    <subcellularLocation>
        <location evidence="1 10">Nucleus</location>
    </subcellularLocation>
</comment>
<keyword evidence="3 10" id="KW-0507">mRNA processing</keyword>
<dbReference type="Pfam" id="PF01423">
    <property type="entry name" value="LSM"/>
    <property type="match status" value="1"/>
</dbReference>
<dbReference type="InterPro" id="IPR047575">
    <property type="entry name" value="Sm"/>
</dbReference>
<dbReference type="OMA" id="DNYMNFQ"/>
<dbReference type="STRING" id="946362.F2UIX1"/>
<dbReference type="SUPFAM" id="SSF50182">
    <property type="entry name" value="Sm-like ribonucleoproteins"/>
    <property type="match status" value="1"/>
</dbReference>
<evidence type="ECO:0000313" key="13">
    <source>
        <dbReference type="Proteomes" id="UP000007799"/>
    </source>
</evidence>
<dbReference type="InterPro" id="IPR001163">
    <property type="entry name" value="Sm_dom_euk/arc"/>
</dbReference>
<dbReference type="PROSITE" id="PS52002">
    <property type="entry name" value="SM"/>
    <property type="match status" value="1"/>
</dbReference>
<dbReference type="PIRSF" id="PIRSF006609">
    <property type="entry name" value="snRNP_SmF"/>
    <property type="match status" value="1"/>
</dbReference>
<keyword evidence="4 10" id="KW-0747">Spliceosome</keyword>
<evidence type="ECO:0000256" key="5">
    <source>
        <dbReference type="ARBA" id="ARBA00022884"/>
    </source>
</evidence>
<evidence type="ECO:0000256" key="4">
    <source>
        <dbReference type="ARBA" id="ARBA00022728"/>
    </source>
</evidence>